<gene>
    <name evidence="2" type="ORF">Fot_11018</name>
</gene>
<organism evidence="2 3">
    <name type="scientific">Forsythia ovata</name>
    <dbReference type="NCBI Taxonomy" id="205694"/>
    <lineage>
        <taxon>Eukaryota</taxon>
        <taxon>Viridiplantae</taxon>
        <taxon>Streptophyta</taxon>
        <taxon>Embryophyta</taxon>
        <taxon>Tracheophyta</taxon>
        <taxon>Spermatophyta</taxon>
        <taxon>Magnoliopsida</taxon>
        <taxon>eudicotyledons</taxon>
        <taxon>Gunneridae</taxon>
        <taxon>Pentapetalae</taxon>
        <taxon>asterids</taxon>
        <taxon>lamiids</taxon>
        <taxon>Lamiales</taxon>
        <taxon>Oleaceae</taxon>
        <taxon>Forsythieae</taxon>
        <taxon>Forsythia</taxon>
    </lineage>
</organism>
<protein>
    <submittedName>
        <fullName evidence="2">Uncharacterized protein</fullName>
    </submittedName>
</protein>
<accession>A0ABD1WL65</accession>
<comment type="caution">
    <text evidence="2">The sequence shown here is derived from an EMBL/GenBank/DDBJ whole genome shotgun (WGS) entry which is preliminary data.</text>
</comment>
<feature type="region of interest" description="Disordered" evidence="1">
    <location>
        <begin position="43"/>
        <end position="65"/>
    </location>
</feature>
<evidence type="ECO:0000313" key="2">
    <source>
        <dbReference type="EMBL" id="KAL2549488.1"/>
    </source>
</evidence>
<reference evidence="3" key="1">
    <citation type="submission" date="2024-07" db="EMBL/GenBank/DDBJ databases">
        <title>Two chromosome-level genome assemblies of Korean endemic species Abeliophyllum distichum and Forsythia ovata (Oleaceae).</title>
        <authorList>
            <person name="Jang H."/>
        </authorList>
    </citation>
    <scope>NUCLEOTIDE SEQUENCE [LARGE SCALE GENOMIC DNA]</scope>
</reference>
<dbReference type="AlphaFoldDB" id="A0ABD1WL65"/>
<keyword evidence="3" id="KW-1185">Reference proteome</keyword>
<evidence type="ECO:0000313" key="3">
    <source>
        <dbReference type="Proteomes" id="UP001604277"/>
    </source>
</evidence>
<dbReference type="Proteomes" id="UP001604277">
    <property type="component" value="Unassembled WGS sequence"/>
</dbReference>
<proteinExistence type="predicted"/>
<name>A0ABD1WL65_9LAMI</name>
<dbReference type="EMBL" id="JBFOLJ010000003">
    <property type="protein sequence ID" value="KAL2549488.1"/>
    <property type="molecule type" value="Genomic_DNA"/>
</dbReference>
<sequence>MKCRIGIEEASMAKTKTKKLDRRGNGSKKMKCTLCGQLGHNKRFHSSSKTHEDENQHGDGFGLGVSSRAHVGKHVAYSQPASSLSGIRQQKCQLLFHSLVAALDQEQGKISRLDKD</sequence>
<evidence type="ECO:0000256" key="1">
    <source>
        <dbReference type="SAM" id="MobiDB-lite"/>
    </source>
</evidence>